<name>A0A6J5SYR2_9CAUD</name>
<gene>
    <name evidence="1" type="ORF">UFOVP1639_14</name>
</gene>
<protein>
    <submittedName>
        <fullName evidence="1">Uncharacterized protein</fullName>
    </submittedName>
</protein>
<organism evidence="1">
    <name type="scientific">uncultured Caudovirales phage</name>
    <dbReference type="NCBI Taxonomy" id="2100421"/>
    <lineage>
        <taxon>Viruses</taxon>
        <taxon>Duplodnaviria</taxon>
        <taxon>Heunggongvirae</taxon>
        <taxon>Uroviricota</taxon>
        <taxon>Caudoviricetes</taxon>
        <taxon>Peduoviridae</taxon>
        <taxon>Maltschvirus</taxon>
        <taxon>Maltschvirus maltsch</taxon>
    </lineage>
</organism>
<reference evidence="1" key="1">
    <citation type="submission" date="2020-05" db="EMBL/GenBank/DDBJ databases">
        <authorList>
            <person name="Chiriac C."/>
            <person name="Salcher M."/>
            <person name="Ghai R."/>
            <person name="Kavagutti S V."/>
        </authorList>
    </citation>
    <scope>NUCLEOTIDE SEQUENCE</scope>
</reference>
<evidence type="ECO:0000313" key="1">
    <source>
        <dbReference type="EMBL" id="CAB4219804.1"/>
    </source>
</evidence>
<dbReference type="EMBL" id="LR797486">
    <property type="protein sequence ID" value="CAB4219804.1"/>
    <property type="molecule type" value="Genomic_DNA"/>
</dbReference>
<sequence length="211" mass="23476">MPYSIQTNNDACANGYAVVKDADGTLIFCHKTRREAVAQIAALNINENYRALPDNYRPASSDNVPAGRRCGNCSYFANNYCSLWDAKVMASYYCNKWQGSAEDRAESFTPTQEMRAEARRGLEWRRAFGRGGTEIGVARARDIINGNLSYDTVLRMRSFLARHEIDKQGQGFTPSEAGYPSAGRIAWALWGGDPAKVWADKIVRDQAGENT</sequence>
<proteinExistence type="predicted"/>
<accession>A0A6J5SYR2</accession>